<dbReference type="GO" id="GO:0003964">
    <property type="term" value="F:RNA-directed DNA polymerase activity"/>
    <property type="evidence" value="ECO:0007669"/>
    <property type="project" value="UniProtKB-KW"/>
</dbReference>
<dbReference type="PROSITE" id="PS50878">
    <property type="entry name" value="RT_POL"/>
    <property type="match status" value="1"/>
</dbReference>
<keyword evidence="3" id="KW-0695">RNA-directed DNA polymerase</keyword>
<gene>
    <name evidence="3" type="ORF">J0A69_15505</name>
</gene>
<dbReference type="Pfam" id="PF00078">
    <property type="entry name" value="RVT_1"/>
    <property type="match status" value="1"/>
</dbReference>
<dbReference type="InterPro" id="IPR051083">
    <property type="entry name" value="GrpII_Intron_Splice-Mob/Def"/>
</dbReference>
<keyword evidence="4" id="KW-1185">Reference proteome</keyword>
<comment type="caution">
    <text evidence="3">The sequence shown here is derived from an EMBL/GenBank/DDBJ whole genome shotgun (WGS) entry which is preliminary data.</text>
</comment>
<dbReference type="PANTHER" id="PTHR34047:SF8">
    <property type="entry name" value="PROTEIN YKFC"/>
    <property type="match status" value="1"/>
</dbReference>
<dbReference type="InterPro" id="IPR043502">
    <property type="entry name" value="DNA/RNA_pol_sf"/>
</dbReference>
<dbReference type="CDD" id="cd01646">
    <property type="entry name" value="RT_Bac_retron_I"/>
    <property type="match status" value="1"/>
</dbReference>
<keyword evidence="3" id="KW-0808">Transferase</keyword>
<name>A0ABS3CID1_9BACT</name>
<evidence type="ECO:0000313" key="4">
    <source>
        <dbReference type="Proteomes" id="UP000664480"/>
    </source>
</evidence>
<dbReference type="Proteomes" id="UP000664480">
    <property type="component" value="Unassembled WGS sequence"/>
</dbReference>
<organism evidence="3 4">
    <name type="scientific">Algoriphagus pacificus</name>
    <dbReference type="NCBI Taxonomy" id="2811234"/>
    <lineage>
        <taxon>Bacteria</taxon>
        <taxon>Pseudomonadati</taxon>
        <taxon>Bacteroidota</taxon>
        <taxon>Cytophagia</taxon>
        <taxon>Cytophagales</taxon>
        <taxon>Cyclobacteriaceae</taxon>
        <taxon>Algoriphagus</taxon>
    </lineage>
</organism>
<reference evidence="3 4" key="1">
    <citation type="submission" date="2021-03" db="EMBL/GenBank/DDBJ databases">
        <title>novel species isolated from a fishpond in China.</title>
        <authorList>
            <person name="Lu H."/>
            <person name="Cai Z."/>
        </authorList>
    </citation>
    <scope>NUCLEOTIDE SEQUENCE [LARGE SCALE GENOMIC DNA]</scope>
    <source>
        <strain evidence="3 4">YJ13C</strain>
    </source>
</reference>
<feature type="domain" description="Reverse transcriptase" evidence="2">
    <location>
        <begin position="49"/>
        <end position="316"/>
    </location>
</feature>
<keyword evidence="3" id="KW-0548">Nucleotidyltransferase</keyword>
<proteinExistence type="inferred from homology"/>
<sequence>MRRLIQLSAEEARAFLLKQESYVNFDLPLYFTFQDVLNNIHADLNGSLLSDFRASSPRDFDDINYKLLTNKDGKYAWRPFQLIHPAIYVSLVHRITEPDNWTLIQERFTVFSANDKIECHSIPVVSESEDKTDKDAQIYTWWQLIEQRSISLALDYQYMLQTDISDCYGSIYTHSVPWALHTKEVAKRRENRNRNALIGVAIDNHLQDMSFGQTNGIPQGSSLMDFIAEMVLGYVDSLLTDKINEIGITNYRILRYRDDYRIFSNNPFEADQITKALSEILSEMGLKLNADKTEASDNVIKSSIKPDKRYWIANKRITENKQKWLIQMHLLSEQFPNSGTLDTQMREFLKVIQNSEREDPNIHTLISLVVEIAYRNPRVSPTAIAILTFLLNQIENENERKGTIGRIKSKFEQIPNSGLLKVWLQRLYLKIDDSIVYEEALCNKVLTPTTSIWNTDWLNANLKAVIDNTPIVDYASVEALQAVVTEDEVENIVEAKAYDYQE</sequence>
<dbReference type="EMBL" id="JAFKCU010000003">
    <property type="protein sequence ID" value="MBN7816853.1"/>
    <property type="molecule type" value="Genomic_DNA"/>
</dbReference>
<comment type="similarity">
    <text evidence="1">Belongs to the bacterial reverse transcriptase family.</text>
</comment>
<evidence type="ECO:0000256" key="1">
    <source>
        <dbReference type="ARBA" id="ARBA00034120"/>
    </source>
</evidence>
<dbReference type="InterPro" id="IPR000477">
    <property type="entry name" value="RT_dom"/>
</dbReference>
<dbReference type="RefSeq" id="WP_206587510.1">
    <property type="nucleotide sequence ID" value="NZ_JAFKCU010000003.1"/>
</dbReference>
<dbReference type="SUPFAM" id="SSF56672">
    <property type="entry name" value="DNA/RNA polymerases"/>
    <property type="match status" value="1"/>
</dbReference>
<evidence type="ECO:0000259" key="2">
    <source>
        <dbReference type="PROSITE" id="PS50878"/>
    </source>
</evidence>
<evidence type="ECO:0000313" key="3">
    <source>
        <dbReference type="EMBL" id="MBN7816853.1"/>
    </source>
</evidence>
<protein>
    <submittedName>
        <fullName evidence="3">RNA-directed DNA polymerase</fullName>
    </submittedName>
</protein>
<dbReference type="PANTHER" id="PTHR34047">
    <property type="entry name" value="NUCLEAR INTRON MATURASE 1, MITOCHONDRIAL-RELATED"/>
    <property type="match status" value="1"/>
</dbReference>
<accession>A0ABS3CID1</accession>